<dbReference type="KEGG" id="meg:DKB62_05805"/>
<reference evidence="3 4" key="1">
    <citation type="submission" date="2018-05" db="EMBL/GenBank/DDBJ databases">
        <title>Complete genome sequence of Megasphaera sp. AJH120T, isolated from the ceca of a chicken.</title>
        <authorList>
            <person name="Maki J."/>
            <person name="Looft T."/>
        </authorList>
    </citation>
    <scope>NUCLEOTIDE SEQUENCE [LARGE SCALE GENOMIC DNA]</scope>
    <source>
        <strain evidence="3 4">AJH120</strain>
    </source>
</reference>
<evidence type="ECO:0000259" key="2">
    <source>
        <dbReference type="Pfam" id="PF22622"/>
    </source>
</evidence>
<dbReference type="GO" id="GO:0006635">
    <property type="term" value="P:fatty acid beta-oxidation"/>
    <property type="evidence" value="ECO:0007669"/>
    <property type="project" value="TreeGrafter"/>
</dbReference>
<dbReference type="GO" id="GO:0003857">
    <property type="term" value="F:(3S)-3-hydroxyacyl-CoA dehydrogenase (NAD+) activity"/>
    <property type="evidence" value="ECO:0007669"/>
    <property type="project" value="TreeGrafter"/>
</dbReference>
<evidence type="ECO:0000313" key="4">
    <source>
        <dbReference type="Proteomes" id="UP000254337"/>
    </source>
</evidence>
<dbReference type="InterPro" id="IPR029069">
    <property type="entry name" value="HotDog_dom_sf"/>
</dbReference>
<feature type="domain" description="Peroxisomal multifunctional enzyme type 2-like N-terminal" evidence="2">
    <location>
        <begin position="21"/>
        <end position="153"/>
    </location>
</feature>
<sequence length="295" mass="33500">MMKLKLDEILVGKKMEPRYLEYNWRDVVLYALAVGAKRDDLMYTYEKYLKAIPTYGTVPYWGTVNVRPYQWMPLPASMLANDIIKPTISFLNMDHEIIMHRPIDPIKGTFQYQDVITDVYDRGEGKGAVVRTRIDVRDEAGNDVCTNYSTTFFHEAGGFGGAPMPKSPVQIPDRGPDVEIDDYISPVQNLLYRLTGDTNLVHVDPQYAQKMGFETSFMQGLCSFGFACRMAIGALIPGEPERMTRMAAQMTSVLFPDTPVMLQLWKMGEGTAYFKLVNKTTGKAVLNRGVFEWRN</sequence>
<dbReference type="PANTHER" id="PTHR13078">
    <property type="entry name" value="PEROXISOMAL MULTIFUNCTIONAL ENZYME TYPE 2-RELATED"/>
    <property type="match status" value="1"/>
</dbReference>
<dbReference type="RefSeq" id="WP_087478150.1">
    <property type="nucleotide sequence ID" value="NZ_CAUWMV010000014.1"/>
</dbReference>
<dbReference type="GO" id="GO:0044594">
    <property type="term" value="F:17-beta-hydroxysteroid dehydrogenase (NAD+) activity"/>
    <property type="evidence" value="ECO:0007669"/>
    <property type="project" value="TreeGrafter"/>
</dbReference>
<dbReference type="InterPro" id="IPR002539">
    <property type="entry name" value="MaoC-like_dom"/>
</dbReference>
<dbReference type="SUPFAM" id="SSF54637">
    <property type="entry name" value="Thioesterase/thiol ester dehydrase-isomerase"/>
    <property type="match status" value="2"/>
</dbReference>
<keyword evidence="4" id="KW-1185">Reference proteome</keyword>
<dbReference type="EMBL" id="CP029462">
    <property type="protein sequence ID" value="AXL21116.1"/>
    <property type="molecule type" value="Genomic_DNA"/>
</dbReference>
<dbReference type="Pfam" id="PF22622">
    <property type="entry name" value="MFE-2_hydrat-2_N"/>
    <property type="match status" value="1"/>
</dbReference>
<dbReference type="PANTHER" id="PTHR13078:SF56">
    <property type="entry name" value="PEROXISOMAL MULTIFUNCTIONAL ENZYME TYPE 2"/>
    <property type="match status" value="1"/>
</dbReference>
<protein>
    <submittedName>
        <fullName evidence="3">Uncharacterized protein</fullName>
    </submittedName>
</protein>
<evidence type="ECO:0000259" key="1">
    <source>
        <dbReference type="Pfam" id="PF01575"/>
    </source>
</evidence>
<dbReference type="GO" id="GO:0004300">
    <property type="term" value="F:enoyl-CoA hydratase activity"/>
    <property type="evidence" value="ECO:0007669"/>
    <property type="project" value="TreeGrafter"/>
</dbReference>
<dbReference type="AlphaFoldDB" id="A0A346AZ23"/>
<dbReference type="Gene3D" id="3.10.129.10">
    <property type="entry name" value="Hotdog Thioesterase"/>
    <property type="match status" value="2"/>
</dbReference>
<gene>
    <name evidence="3" type="ORF">DKB62_05805</name>
</gene>
<evidence type="ECO:0000313" key="3">
    <source>
        <dbReference type="EMBL" id="AXL21116.1"/>
    </source>
</evidence>
<dbReference type="Pfam" id="PF01575">
    <property type="entry name" value="MaoC_dehydratas"/>
    <property type="match status" value="1"/>
</dbReference>
<organism evidence="3 4">
    <name type="scientific">Megasphaera stantonii</name>
    <dbReference type="NCBI Taxonomy" id="2144175"/>
    <lineage>
        <taxon>Bacteria</taxon>
        <taxon>Bacillati</taxon>
        <taxon>Bacillota</taxon>
        <taxon>Negativicutes</taxon>
        <taxon>Veillonellales</taxon>
        <taxon>Veillonellaceae</taxon>
        <taxon>Megasphaera</taxon>
    </lineage>
</organism>
<dbReference type="Proteomes" id="UP000254337">
    <property type="component" value="Chromosome"/>
</dbReference>
<accession>A0A346AZ23</accession>
<dbReference type="InterPro" id="IPR054357">
    <property type="entry name" value="MFE-2_N"/>
</dbReference>
<name>A0A346AZ23_9FIRM</name>
<feature type="domain" description="MaoC-like" evidence="1">
    <location>
        <begin position="171"/>
        <end position="285"/>
    </location>
</feature>
<proteinExistence type="predicted"/>
<dbReference type="OrthoDB" id="9801625at2"/>